<evidence type="ECO:0000313" key="2">
    <source>
        <dbReference type="EMBL" id="KAJ3493540.1"/>
    </source>
</evidence>
<evidence type="ECO:0000313" key="3">
    <source>
        <dbReference type="Proteomes" id="UP001148786"/>
    </source>
</evidence>
<gene>
    <name evidence="2" type="ORF">NLJ89_g10994</name>
</gene>
<feature type="compositionally biased region" description="Low complexity" evidence="1">
    <location>
        <begin position="1"/>
        <end position="16"/>
    </location>
</feature>
<protein>
    <submittedName>
        <fullName evidence="2">Uncharacterized protein</fullName>
    </submittedName>
</protein>
<dbReference type="Proteomes" id="UP001148786">
    <property type="component" value="Unassembled WGS sequence"/>
</dbReference>
<evidence type="ECO:0000256" key="1">
    <source>
        <dbReference type="SAM" id="MobiDB-lite"/>
    </source>
</evidence>
<feature type="compositionally biased region" description="Polar residues" evidence="1">
    <location>
        <begin position="17"/>
        <end position="43"/>
    </location>
</feature>
<reference evidence="2" key="1">
    <citation type="submission" date="2022-07" db="EMBL/GenBank/DDBJ databases">
        <title>Genome Sequence of Agrocybe chaxingu.</title>
        <authorList>
            <person name="Buettner E."/>
        </authorList>
    </citation>
    <scope>NUCLEOTIDE SEQUENCE</scope>
    <source>
        <strain evidence="2">MP-N11</strain>
    </source>
</reference>
<organism evidence="2 3">
    <name type="scientific">Agrocybe chaxingu</name>
    <dbReference type="NCBI Taxonomy" id="84603"/>
    <lineage>
        <taxon>Eukaryota</taxon>
        <taxon>Fungi</taxon>
        <taxon>Dikarya</taxon>
        <taxon>Basidiomycota</taxon>
        <taxon>Agaricomycotina</taxon>
        <taxon>Agaricomycetes</taxon>
        <taxon>Agaricomycetidae</taxon>
        <taxon>Agaricales</taxon>
        <taxon>Agaricineae</taxon>
        <taxon>Strophariaceae</taxon>
        <taxon>Agrocybe</taxon>
    </lineage>
</organism>
<feature type="region of interest" description="Disordered" evidence="1">
    <location>
        <begin position="1"/>
        <end position="104"/>
    </location>
</feature>
<comment type="caution">
    <text evidence="2">The sequence shown here is derived from an EMBL/GenBank/DDBJ whole genome shotgun (WGS) entry which is preliminary data.</text>
</comment>
<feature type="compositionally biased region" description="Acidic residues" evidence="1">
    <location>
        <begin position="82"/>
        <end position="92"/>
    </location>
</feature>
<dbReference type="AlphaFoldDB" id="A0A9W8JQ33"/>
<sequence length="126" mass="13454">MSTRSTRQSTRLSSLSVTPRSNATSDVFSSRPQSVVTTETPITSDVEGEDAAQVSVSARATRATARAKAAPKTNVKRRAESEPEVEDDDDDELALRAPSAKRRAVSSTVVVEIPVRATKGRAKAKV</sequence>
<dbReference type="EMBL" id="JANKHO010002257">
    <property type="protein sequence ID" value="KAJ3493540.1"/>
    <property type="molecule type" value="Genomic_DNA"/>
</dbReference>
<proteinExistence type="predicted"/>
<feature type="compositionally biased region" description="Low complexity" evidence="1">
    <location>
        <begin position="58"/>
        <end position="73"/>
    </location>
</feature>
<name>A0A9W8JQ33_9AGAR</name>
<accession>A0A9W8JQ33</accession>
<keyword evidence="3" id="KW-1185">Reference proteome</keyword>